<evidence type="ECO:0000313" key="1">
    <source>
        <dbReference type="EMBL" id="MFA1540007.1"/>
    </source>
</evidence>
<dbReference type="RefSeq" id="WP_371949909.1">
    <property type="nucleotide sequence ID" value="NZ_JAXCEI010000005.1"/>
</dbReference>
<gene>
    <name evidence="1" type="ORF">SM611_13805</name>
</gene>
<organism evidence="1 2">
    <name type="scientific">Actinomadura monticuli</name>
    <dbReference type="NCBI Taxonomy" id="3097367"/>
    <lineage>
        <taxon>Bacteria</taxon>
        <taxon>Bacillati</taxon>
        <taxon>Actinomycetota</taxon>
        <taxon>Actinomycetes</taxon>
        <taxon>Streptosporangiales</taxon>
        <taxon>Thermomonosporaceae</taxon>
        <taxon>Actinomadura</taxon>
    </lineage>
</organism>
<comment type="caution">
    <text evidence="1">The sequence shown here is derived from an EMBL/GenBank/DDBJ whole genome shotgun (WGS) entry which is preliminary data.</text>
</comment>
<name>A0ABV4QA37_9ACTN</name>
<reference evidence="1 2" key="1">
    <citation type="submission" date="2023-11" db="EMBL/GenBank/DDBJ databases">
        <title>Actinomadura monticuli sp. nov., isolated from volcanic ash.</title>
        <authorList>
            <person name="Lee S.D."/>
            <person name="Yang H."/>
            <person name="Kim I.S."/>
        </authorList>
    </citation>
    <scope>NUCLEOTIDE SEQUENCE [LARGE SCALE GENOMIC DNA]</scope>
    <source>
        <strain evidence="1 2">DLS-62</strain>
    </source>
</reference>
<dbReference type="Proteomes" id="UP001569963">
    <property type="component" value="Unassembled WGS sequence"/>
</dbReference>
<keyword evidence="2" id="KW-1185">Reference proteome</keyword>
<sequence>MSEPPAGLDDIGWAGLDHAYGSAEDVPDLEILGVWGVPADHDECRRYAGLA</sequence>
<proteinExistence type="predicted"/>
<protein>
    <submittedName>
        <fullName evidence="1">Uncharacterized protein</fullName>
    </submittedName>
</protein>
<dbReference type="EMBL" id="JAXCEI010000005">
    <property type="protein sequence ID" value="MFA1540007.1"/>
    <property type="molecule type" value="Genomic_DNA"/>
</dbReference>
<accession>A0ABV4QA37</accession>
<evidence type="ECO:0000313" key="2">
    <source>
        <dbReference type="Proteomes" id="UP001569963"/>
    </source>
</evidence>